<evidence type="ECO:0000313" key="2">
    <source>
        <dbReference type="EMBL" id="TXB67069.1"/>
    </source>
</evidence>
<proteinExistence type="predicted"/>
<comment type="caution">
    <text evidence="2">The sequence shown here is derived from an EMBL/GenBank/DDBJ whole genome shotgun (WGS) entry which is preliminary data.</text>
</comment>
<dbReference type="RefSeq" id="WP_147098277.1">
    <property type="nucleotide sequence ID" value="NZ_VOOS01000001.1"/>
</dbReference>
<dbReference type="Proteomes" id="UP000321721">
    <property type="component" value="Unassembled WGS sequence"/>
</dbReference>
<dbReference type="OrthoDB" id="931346at2"/>
<keyword evidence="3" id="KW-1185">Reference proteome</keyword>
<evidence type="ECO:0000259" key="1">
    <source>
        <dbReference type="Pfam" id="PF14238"/>
    </source>
</evidence>
<dbReference type="Pfam" id="PF14238">
    <property type="entry name" value="DUF4340"/>
    <property type="match status" value="1"/>
</dbReference>
<gene>
    <name evidence="2" type="ORF">FRY74_02465</name>
</gene>
<dbReference type="EMBL" id="VOOS01000001">
    <property type="protein sequence ID" value="TXB67069.1"/>
    <property type="molecule type" value="Genomic_DNA"/>
</dbReference>
<feature type="domain" description="DUF4340" evidence="1">
    <location>
        <begin position="78"/>
        <end position="241"/>
    </location>
</feature>
<evidence type="ECO:0000313" key="3">
    <source>
        <dbReference type="Proteomes" id="UP000321721"/>
    </source>
</evidence>
<accession>A0A5C6RZ57</accession>
<sequence>MKKNKTLLIVLVILLAVAAYFFATKNSNTLKTREGVLSDFAIEDTTTIDKIFIGNSTGENVTLTKGSGNDWIVDGKNKARPESISILMKTFARIAVKSPVSSAAFKNVVTSIATQSVKVEIYQGNDQPSKVYYVGESTQNHQGTYMLLEKAGVKSTEPFVMYIPGFYGYLTTRFYSNPLEWRDAAVFKYLAGEIKEIKVDYFKKPEESFTIKQNGLSTELYNNQTSQLVENFDSLTLKTYLSFFDKAYYEGVVLEMEQTKKDSIIASEPYFSIRVTDIFGKENKMVGYFIPNRNNPVSEDGTSYPYDLDRMYGYFNDELLVYIQYNMFDKYLLPKSYFNKK</sequence>
<name>A0A5C6RZ57_9FLAO</name>
<reference evidence="2 3" key="1">
    <citation type="submission" date="2019-08" db="EMBL/GenBank/DDBJ databases">
        <title>Genome of Vicingus serpentipes NCIMB 15042.</title>
        <authorList>
            <person name="Bowman J.P."/>
        </authorList>
    </citation>
    <scope>NUCLEOTIDE SEQUENCE [LARGE SCALE GENOMIC DNA]</scope>
    <source>
        <strain evidence="2 3">NCIMB 15042</strain>
    </source>
</reference>
<protein>
    <recommendedName>
        <fullName evidence="1">DUF4340 domain-containing protein</fullName>
    </recommendedName>
</protein>
<organism evidence="2 3">
    <name type="scientific">Vicingus serpentipes</name>
    <dbReference type="NCBI Taxonomy" id="1926625"/>
    <lineage>
        <taxon>Bacteria</taxon>
        <taxon>Pseudomonadati</taxon>
        <taxon>Bacteroidota</taxon>
        <taxon>Flavobacteriia</taxon>
        <taxon>Flavobacteriales</taxon>
        <taxon>Vicingaceae</taxon>
        <taxon>Vicingus</taxon>
    </lineage>
</organism>
<dbReference type="AlphaFoldDB" id="A0A5C6RZ57"/>
<dbReference type="InterPro" id="IPR025641">
    <property type="entry name" value="DUF4340"/>
</dbReference>